<protein>
    <recommendedName>
        <fullName evidence="3">Reverse transcriptase Ty1/copia-type domain-containing protein</fullName>
    </recommendedName>
</protein>
<accession>A0A6A5AUX3</accession>
<dbReference type="AlphaFoldDB" id="A0A6A5AUX3"/>
<gene>
    <name evidence="1" type="ORF">AaE_002240</name>
</gene>
<organism evidence="1 2">
    <name type="scientific">Aphanomyces astaci</name>
    <name type="common">Crayfish plague agent</name>
    <dbReference type="NCBI Taxonomy" id="112090"/>
    <lineage>
        <taxon>Eukaryota</taxon>
        <taxon>Sar</taxon>
        <taxon>Stramenopiles</taxon>
        <taxon>Oomycota</taxon>
        <taxon>Saprolegniomycetes</taxon>
        <taxon>Saprolegniales</taxon>
        <taxon>Verrucalvaceae</taxon>
        <taxon>Aphanomyces</taxon>
    </lineage>
</organism>
<evidence type="ECO:0008006" key="3">
    <source>
        <dbReference type="Google" id="ProtNLM"/>
    </source>
</evidence>
<dbReference type="EMBL" id="VJMI01004551">
    <property type="protein sequence ID" value="KAF0772799.1"/>
    <property type="molecule type" value="Genomic_DNA"/>
</dbReference>
<name>A0A6A5AUX3_APHAT</name>
<reference evidence="1 2" key="1">
    <citation type="submission" date="2019-06" db="EMBL/GenBank/DDBJ databases">
        <title>Genomics analysis of Aphanomyces spp. identifies a new class of oomycete effector associated with host adaptation.</title>
        <authorList>
            <person name="Gaulin E."/>
        </authorList>
    </citation>
    <scope>NUCLEOTIDE SEQUENCE [LARGE SCALE GENOMIC DNA]</scope>
    <source>
        <strain evidence="1 2">E</strain>
    </source>
</reference>
<dbReference type="Proteomes" id="UP000469452">
    <property type="component" value="Unassembled WGS sequence"/>
</dbReference>
<comment type="caution">
    <text evidence="1">The sequence shown here is derived from an EMBL/GenBank/DDBJ whole genome shotgun (WGS) entry which is preliminary data.</text>
</comment>
<evidence type="ECO:0000313" key="1">
    <source>
        <dbReference type="EMBL" id="KAF0772799.1"/>
    </source>
</evidence>
<evidence type="ECO:0000313" key="2">
    <source>
        <dbReference type="Proteomes" id="UP000469452"/>
    </source>
</evidence>
<sequence>MERLFIYALITERANNNDLKSWGDAMSRLDQDKWLLAAKSEYESLLSNGTYVFRLKADGTYKARLVAKGFMQQKDIDYTDIFAPCSTY</sequence>
<proteinExistence type="predicted"/>